<reference evidence="3" key="1">
    <citation type="journal article" date="2012" name="PLoS ONE">
        <title>Gene sets for utilization of primary and secondary nutrition supplies in the distal gut of endangered iberian lynx.</title>
        <authorList>
            <person name="Alcaide M."/>
            <person name="Messina E."/>
            <person name="Richter M."/>
            <person name="Bargiela R."/>
            <person name="Peplies J."/>
            <person name="Huws S.A."/>
            <person name="Newbold C.J."/>
            <person name="Golyshin P.N."/>
            <person name="Simon M.A."/>
            <person name="Lopez G."/>
            <person name="Yakimov M.M."/>
            <person name="Ferrer M."/>
        </authorList>
    </citation>
    <scope>NUCLEOTIDE SEQUENCE</scope>
</reference>
<dbReference type="Pfam" id="PF13518">
    <property type="entry name" value="HTH_28"/>
    <property type="match status" value="1"/>
</dbReference>
<feature type="domain" description="Insertion element IS150 protein InsJ-like helix-turn-helix" evidence="2">
    <location>
        <begin position="12"/>
        <end position="60"/>
    </location>
</feature>
<gene>
    <name evidence="3" type="ORF">EVA_07583</name>
</gene>
<dbReference type="EMBL" id="AMCI01001852">
    <property type="protein sequence ID" value="EJX04308.1"/>
    <property type="molecule type" value="Genomic_DNA"/>
</dbReference>
<proteinExistence type="predicted"/>
<organism evidence="3">
    <name type="scientific">gut metagenome</name>
    <dbReference type="NCBI Taxonomy" id="749906"/>
    <lineage>
        <taxon>unclassified sequences</taxon>
        <taxon>metagenomes</taxon>
        <taxon>organismal metagenomes</taxon>
    </lineage>
</organism>
<dbReference type="InterPro" id="IPR009057">
    <property type="entry name" value="Homeodomain-like_sf"/>
</dbReference>
<comment type="caution">
    <text evidence="3">The sequence shown here is derived from an EMBL/GenBank/DDBJ whole genome shotgun (WGS) entry which is preliminary data.</text>
</comment>
<dbReference type="AlphaFoldDB" id="J9GPH5"/>
<evidence type="ECO:0000259" key="2">
    <source>
        <dbReference type="Pfam" id="PF13518"/>
    </source>
</evidence>
<accession>J9GPH5</accession>
<protein>
    <submittedName>
        <fullName evidence="3">Transposase IS3/IS911</fullName>
    </submittedName>
</protein>
<name>J9GPH5_9ZZZZ</name>
<dbReference type="InterPro" id="IPR055247">
    <property type="entry name" value="InsJ-like_HTH"/>
</dbReference>
<sequence>MPRKYTIRSKEEKLAIVKRNLSGEAAKVLAREIGCNDKQVRDWVKIYQAEGEAGLEPKKKPGNPLSRYERRKELTYEEQLQYQIERLKRELVKKEAEVLRLKKLNERKGGDARKR</sequence>
<dbReference type="SUPFAM" id="SSF46689">
    <property type="entry name" value="Homeodomain-like"/>
    <property type="match status" value="1"/>
</dbReference>
<feature type="coiled-coil region" evidence="1">
    <location>
        <begin position="77"/>
        <end position="104"/>
    </location>
</feature>
<keyword evidence="1" id="KW-0175">Coiled coil</keyword>
<evidence type="ECO:0000313" key="3">
    <source>
        <dbReference type="EMBL" id="EJX04308.1"/>
    </source>
</evidence>
<evidence type="ECO:0000256" key="1">
    <source>
        <dbReference type="SAM" id="Coils"/>
    </source>
</evidence>